<accession>A0AAN0NGU3</accession>
<evidence type="ECO:0000313" key="3">
    <source>
        <dbReference type="EMBL" id="WZU63147.1"/>
    </source>
</evidence>
<protein>
    <submittedName>
        <fullName evidence="3">Uncharacterized protein</fullName>
    </submittedName>
</protein>
<evidence type="ECO:0000256" key="1">
    <source>
        <dbReference type="SAM" id="Coils"/>
    </source>
</evidence>
<dbReference type="EMBL" id="CP151762">
    <property type="protein sequence ID" value="WZU63147.1"/>
    <property type="molecule type" value="Genomic_DNA"/>
</dbReference>
<feature type="transmembrane region" description="Helical" evidence="2">
    <location>
        <begin position="56"/>
        <end position="75"/>
    </location>
</feature>
<evidence type="ECO:0000256" key="2">
    <source>
        <dbReference type="SAM" id="Phobius"/>
    </source>
</evidence>
<keyword evidence="2" id="KW-0812">Transmembrane</keyword>
<keyword evidence="4" id="KW-1185">Reference proteome</keyword>
<reference evidence="3 4" key="1">
    <citation type="submission" date="2024-04" db="EMBL/GenBank/DDBJ databases">
        <title>Phylogenomic analyses of a clade within the roseobacter group suggest taxonomic reassignments of species of the genera Aestuariivita, Citreicella, Loktanella, Nautella, Pelagibaca, Ruegeria, Thalassobius, Thiobacimonas and Tropicibacter, and the proposal o.</title>
        <authorList>
            <person name="Jeon C.O."/>
        </authorList>
    </citation>
    <scope>NUCLEOTIDE SEQUENCE [LARGE SCALE GENOMIC DNA]</scope>
    <source>
        <strain evidence="3 4">G8-12</strain>
    </source>
</reference>
<dbReference type="RefSeq" id="WP_342069543.1">
    <property type="nucleotide sequence ID" value="NZ_CP151762.1"/>
</dbReference>
<dbReference type="AlphaFoldDB" id="A0AAN0NGU3"/>
<gene>
    <name evidence="3" type="ORF">AABB28_14995</name>
</gene>
<name>A0AAN0NGU3_9RHOB</name>
<sequence length="194" mass="22977">MTDTISELVSRIRSMEEELEQELERHRREFRYHIKRGRVIFEREVRQRHQVLRRKLLSYVAGARPLVVVTAPVIYSVIFPFVLLDLFVTLYQAICFPVYGIKKVRRADFITFDRKHLSYLNGLEKLNCMYCSYGNGLLAYSVEIAGRTEKYWCPIKHAKRMAGAHRYYPEFLEYGDAEGYHQRQRSSDTATTRP</sequence>
<keyword evidence="2" id="KW-0472">Membrane</keyword>
<feature type="transmembrane region" description="Helical" evidence="2">
    <location>
        <begin position="81"/>
        <end position="101"/>
    </location>
</feature>
<dbReference type="KEGG" id="yag:AABB28_14995"/>
<evidence type="ECO:0000313" key="4">
    <source>
        <dbReference type="Proteomes" id="UP001451782"/>
    </source>
</evidence>
<feature type="coiled-coil region" evidence="1">
    <location>
        <begin position="5"/>
        <end position="36"/>
    </location>
</feature>
<keyword evidence="1" id="KW-0175">Coiled coil</keyword>
<dbReference type="Proteomes" id="UP001451782">
    <property type="component" value="Chromosome"/>
</dbReference>
<organism evidence="3 4">
    <name type="scientific">Yoonia algicola</name>
    <dbReference type="NCBI Taxonomy" id="3137368"/>
    <lineage>
        <taxon>Bacteria</taxon>
        <taxon>Pseudomonadati</taxon>
        <taxon>Pseudomonadota</taxon>
        <taxon>Alphaproteobacteria</taxon>
        <taxon>Rhodobacterales</taxon>
        <taxon>Paracoccaceae</taxon>
        <taxon>Yoonia</taxon>
    </lineage>
</organism>
<proteinExistence type="predicted"/>
<keyword evidence="2" id="KW-1133">Transmembrane helix</keyword>